<dbReference type="InterPro" id="IPR010248">
    <property type="entry name" value="His_ut_repres"/>
</dbReference>
<feature type="domain" description="HTH gntR-type" evidence="5">
    <location>
        <begin position="6"/>
        <end position="74"/>
    </location>
</feature>
<dbReference type="Gene3D" id="1.10.10.10">
    <property type="entry name" value="Winged helix-like DNA-binding domain superfamily/Winged helix DNA-binding domain"/>
    <property type="match status" value="1"/>
</dbReference>
<dbReference type="GO" id="GO:0006547">
    <property type="term" value="P:L-histidine metabolic process"/>
    <property type="evidence" value="ECO:0007669"/>
    <property type="project" value="UniProtKB-UniRule"/>
</dbReference>
<evidence type="ECO:0000256" key="2">
    <source>
        <dbReference type="ARBA" id="ARBA00023125"/>
    </source>
</evidence>
<dbReference type="SMART" id="SM00345">
    <property type="entry name" value="HTH_GNTR"/>
    <property type="match status" value="1"/>
</dbReference>
<dbReference type="GO" id="GO:0003700">
    <property type="term" value="F:DNA-binding transcription factor activity"/>
    <property type="evidence" value="ECO:0007669"/>
    <property type="project" value="UniProtKB-UniRule"/>
</dbReference>
<dbReference type="InterPro" id="IPR036388">
    <property type="entry name" value="WH-like_DNA-bd_sf"/>
</dbReference>
<dbReference type="PROSITE" id="PS50949">
    <property type="entry name" value="HTH_GNTR"/>
    <property type="match status" value="1"/>
</dbReference>
<evidence type="ECO:0000259" key="5">
    <source>
        <dbReference type="PROSITE" id="PS50949"/>
    </source>
</evidence>
<dbReference type="EMBL" id="CAJFCI010000043">
    <property type="protein sequence ID" value="CAD5107892.1"/>
    <property type="molecule type" value="Genomic_DNA"/>
</dbReference>
<keyword evidence="2" id="KW-0238">DNA-binding</keyword>
<dbReference type="PRINTS" id="PR00035">
    <property type="entry name" value="HTHGNTR"/>
</dbReference>
<dbReference type="GO" id="GO:0045892">
    <property type="term" value="P:negative regulation of DNA-templated transcription"/>
    <property type="evidence" value="ECO:0007669"/>
    <property type="project" value="UniProtKB-UniRule"/>
</dbReference>
<dbReference type="NCBIfam" id="TIGR02018">
    <property type="entry name" value="his_ut_repres"/>
    <property type="match status" value="1"/>
</dbReference>
<dbReference type="RefSeq" id="WP_187671231.1">
    <property type="nucleotide sequence ID" value="NZ_CAJFCI010000043.1"/>
</dbReference>
<dbReference type="InterPro" id="IPR000524">
    <property type="entry name" value="Tscrpt_reg_HTH_GntR"/>
</dbReference>
<gene>
    <name evidence="6" type="primary">nagR_3</name>
    <name evidence="6" type="ORF">PSEWESI4_02172</name>
</gene>
<dbReference type="GO" id="GO:0003677">
    <property type="term" value="F:DNA binding"/>
    <property type="evidence" value="ECO:0007669"/>
    <property type="project" value="UniProtKB-UniRule"/>
</dbReference>
<dbReference type="InterPro" id="IPR028978">
    <property type="entry name" value="Chorismate_lyase_/UTRA_dom_sf"/>
</dbReference>
<dbReference type="InterPro" id="IPR011663">
    <property type="entry name" value="UTRA"/>
</dbReference>
<keyword evidence="1" id="KW-0805">Transcription regulation</keyword>
<dbReference type="SUPFAM" id="SSF64288">
    <property type="entry name" value="Chorismate lyase-like"/>
    <property type="match status" value="1"/>
</dbReference>
<name>A0A7U7IAF5_9GAMM</name>
<keyword evidence="3" id="KW-0804">Transcription</keyword>
<dbReference type="CDD" id="cd07377">
    <property type="entry name" value="WHTH_GntR"/>
    <property type="match status" value="1"/>
</dbReference>
<protein>
    <recommendedName>
        <fullName evidence="4">Histidine utilization repressor</fullName>
    </recommendedName>
</protein>
<dbReference type="InterPro" id="IPR036390">
    <property type="entry name" value="WH_DNA-bd_sf"/>
</dbReference>
<dbReference type="Pfam" id="PF00392">
    <property type="entry name" value="GntR"/>
    <property type="match status" value="1"/>
</dbReference>
<dbReference type="AlphaFoldDB" id="A0A7U7IAF5"/>
<dbReference type="FunFam" id="1.10.10.10:FF:000079">
    <property type="entry name" value="GntR family transcriptional regulator"/>
    <property type="match status" value="1"/>
</dbReference>
<dbReference type="PANTHER" id="PTHR44846:SF16">
    <property type="entry name" value="TRANSCRIPTIONAL REGULATOR PHNF-RELATED"/>
    <property type="match status" value="1"/>
</dbReference>
<dbReference type="SUPFAM" id="SSF46785">
    <property type="entry name" value="Winged helix' DNA-binding domain"/>
    <property type="match status" value="1"/>
</dbReference>
<dbReference type="SMART" id="SM00866">
    <property type="entry name" value="UTRA"/>
    <property type="match status" value="1"/>
</dbReference>
<comment type="caution">
    <text evidence="6">The sequence shown here is derived from an EMBL/GenBank/DDBJ whole genome shotgun (WGS) entry which is preliminary data.</text>
</comment>
<dbReference type="Pfam" id="PF07702">
    <property type="entry name" value="UTRA"/>
    <property type="match status" value="1"/>
</dbReference>
<dbReference type="Proteomes" id="UP000583387">
    <property type="component" value="Unassembled WGS sequence"/>
</dbReference>
<evidence type="ECO:0000256" key="4">
    <source>
        <dbReference type="NCBIfam" id="TIGR02018"/>
    </source>
</evidence>
<reference evidence="6 7" key="1">
    <citation type="submission" date="2020-08" db="EMBL/GenBank/DDBJ databases">
        <authorList>
            <person name="Criscuolo A."/>
        </authorList>
    </citation>
    <scope>NUCLEOTIDE SEQUENCE [LARGE SCALE GENOMIC DNA]</scope>
    <source>
        <strain evidence="6">CIP111764</strain>
    </source>
</reference>
<dbReference type="InterPro" id="IPR050679">
    <property type="entry name" value="Bact_HTH_transcr_reg"/>
</dbReference>
<sequence length="238" mass="27024">MSSTTTPRYRAIEEFLLESIRDGVYPANHQIPPEEQLARDFGVSRMTANKAILELVRKGYLIRQAGLGTFVTDRKAESPLHEVLNIASEVRGRGHSYSNDVIRCEAVEADDEVALRLGLRLGARVFHSILVHREDGVPIQLEDRFVNPRWVPHYLETDFSLHTPNEVLVASCPISDVEHVVEAMMVDAQTAALLQIDGERMPCLSVIRRTWSDDHLVSYARLIHPGDRYKLRALHKLR</sequence>
<accession>A0A7U7IAF5</accession>
<keyword evidence="7" id="KW-1185">Reference proteome</keyword>
<organism evidence="6 7">
    <name type="scientific">Zestomonas carbonaria</name>
    <dbReference type="NCBI Taxonomy" id="2762745"/>
    <lineage>
        <taxon>Bacteria</taxon>
        <taxon>Pseudomonadati</taxon>
        <taxon>Pseudomonadota</taxon>
        <taxon>Gammaproteobacteria</taxon>
        <taxon>Pseudomonadales</taxon>
        <taxon>Pseudomonadaceae</taxon>
        <taxon>Zestomonas</taxon>
    </lineage>
</organism>
<evidence type="ECO:0000256" key="1">
    <source>
        <dbReference type="ARBA" id="ARBA00023015"/>
    </source>
</evidence>
<dbReference type="Gene3D" id="3.40.1410.10">
    <property type="entry name" value="Chorismate lyase-like"/>
    <property type="match status" value="1"/>
</dbReference>
<dbReference type="PANTHER" id="PTHR44846">
    <property type="entry name" value="MANNOSYL-D-GLYCERATE TRANSPORT/METABOLISM SYSTEM REPRESSOR MNGR-RELATED"/>
    <property type="match status" value="1"/>
</dbReference>
<evidence type="ECO:0000313" key="7">
    <source>
        <dbReference type="Proteomes" id="UP000583387"/>
    </source>
</evidence>
<evidence type="ECO:0000256" key="3">
    <source>
        <dbReference type="ARBA" id="ARBA00023163"/>
    </source>
</evidence>
<evidence type="ECO:0000313" key="6">
    <source>
        <dbReference type="EMBL" id="CAD5107892.1"/>
    </source>
</evidence>
<proteinExistence type="predicted"/>